<name>A0A834WXK6_9FABA</name>
<dbReference type="PANTHER" id="PTHR35293:SF10">
    <property type="entry name" value="EGG CELL-SECRETED PROTEIN 1.2-RELATED"/>
    <property type="match status" value="1"/>
</dbReference>
<evidence type="ECO:0000256" key="5">
    <source>
        <dbReference type="ARBA" id="ARBA00023279"/>
    </source>
</evidence>
<keyword evidence="4" id="KW-0732">Signal</keyword>
<evidence type="ECO:0000256" key="1">
    <source>
        <dbReference type="ARBA" id="ARBA00004541"/>
    </source>
</evidence>
<dbReference type="GO" id="GO:0005576">
    <property type="term" value="C:extracellular region"/>
    <property type="evidence" value="ECO:0007669"/>
    <property type="project" value="UniProtKB-SubCell"/>
</dbReference>
<dbReference type="Pfam" id="PF05617">
    <property type="entry name" value="Prolamin_like"/>
    <property type="match status" value="1"/>
</dbReference>
<accession>A0A834WXK6</accession>
<dbReference type="OrthoDB" id="782765at2759"/>
<sequence>MFLILLTLDYPTVYATARKDLEMLKRSKEELIEGNGSNGDLVECWRCLIELKSCSNEIVVFFMNGDANIGPECCRAIAVITHNCWPAMLTSLGFTAHEGDILRGYCDAAANSDSDSALAPSPTS</sequence>
<dbReference type="Proteomes" id="UP000634136">
    <property type="component" value="Unassembled WGS sequence"/>
</dbReference>
<keyword evidence="5" id="KW-0278">Fertilization</keyword>
<protein>
    <submittedName>
        <fullName evidence="10">Egg cell-secreted protein 1.4-like</fullName>
    </submittedName>
</protein>
<evidence type="ECO:0000256" key="2">
    <source>
        <dbReference type="ARBA" id="ARBA00004613"/>
    </source>
</evidence>
<evidence type="ECO:0000256" key="8">
    <source>
        <dbReference type="ARBA" id="ARBA00034484"/>
    </source>
</evidence>
<evidence type="ECO:0000256" key="7">
    <source>
        <dbReference type="ARBA" id="ARBA00034457"/>
    </source>
</evidence>
<comment type="similarity">
    <text evidence="8">Belongs to the plant egg cell-secreted peptide family.</text>
</comment>
<evidence type="ECO:0000259" key="9">
    <source>
        <dbReference type="Pfam" id="PF05617"/>
    </source>
</evidence>
<evidence type="ECO:0000313" key="10">
    <source>
        <dbReference type="EMBL" id="KAF7834190.1"/>
    </source>
</evidence>
<evidence type="ECO:0000256" key="4">
    <source>
        <dbReference type="ARBA" id="ARBA00022729"/>
    </source>
</evidence>
<keyword evidence="11" id="KW-1185">Reference proteome</keyword>
<dbReference type="GO" id="GO:0080155">
    <property type="term" value="P:regulation of double fertilization forming a zygote and endosperm"/>
    <property type="evidence" value="ECO:0007669"/>
    <property type="project" value="UniProtKB-ARBA"/>
</dbReference>
<comment type="subcellular location">
    <subcellularLocation>
        <location evidence="1">Cytoplasmic vesicle</location>
    </subcellularLocation>
    <subcellularLocation>
        <location evidence="2">Secreted</location>
    </subcellularLocation>
</comment>
<gene>
    <name evidence="10" type="ORF">G2W53_009049</name>
</gene>
<evidence type="ECO:0000256" key="3">
    <source>
        <dbReference type="ARBA" id="ARBA00022525"/>
    </source>
</evidence>
<dbReference type="GO" id="GO:2000008">
    <property type="term" value="P:regulation of protein localization to cell surface"/>
    <property type="evidence" value="ECO:0007669"/>
    <property type="project" value="UniProtKB-ARBA"/>
</dbReference>
<dbReference type="EMBL" id="JAAIUW010000004">
    <property type="protein sequence ID" value="KAF7834190.1"/>
    <property type="molecule type" value="Genomic_DNA"/>
</dbReference>
<keyword evidence="3" id="KW-0964">Secreted</keyword>
<reference evidence="10" key="1">
    <citation type="submission" date="2020-09" db="EMBL/GenBank/DDBJ databases">
        <title>Genome-Enabled Discovery of Anthraquinone Biosynthesis in Senna tora.</title>
        <authorList>
            <person name="Kang S.-H."/>
            <person name="Pandey R.P."/>
            <person name="Lee C.-M."/>
            <person name="Sim J.-S."/>
            <person name="Jeong J.-T."/>
            <person name="Choi B.-S."/>
            <person name="Jung M."/>
            <person name="Ginzburg D."/>
            <person name="Zhao K."/>
            <person name="Won S.Y."/>
            <person name="Oh T.-J."/>
            <person name="Yu Y."/>
            <person name="Kim N.-H."/>
            <person name="Lee O.R."/>
            <person name="Lee T.-H."/>
            <person name="Bashyal P."/>
            <person name="Kim T.-S."/>
            <person name="Lee W.-H."/>
            <person name="Kawkins C."/>
            <person name="Kim C.-K."/>
            <person name="Kim J.S."/>
            <person name="Ahn B.O."/>
            <person name="Rhee S.Y."/>
            <person name="Sohng J.K."/>
        </authorList>
    </citation>
    <scope>NUCLEOTIDE SEQUENCE</scope>
    <source>
        <tissue evidence="10">Leaf</tissue>
    </source>
</reference>
<dbReference type="GO" id="GO:0031410">
    <property type="term" value="C:cytoplasmic vesicle"/>
    <property type="evidence" value="ECO:0007669"/>
    <property type="project" value="UniProtKB-SubCell"/>
</dbReference>
<feature type="domain" description="Prolamin-like" evidence="9">
    <location>
        <begin position="43"/>
        <end position="107"/>
    </location>
</feature>
<proteinExistence type="inferred from homology"/>
<dbReference type="GO" id="GO:0009567">
    <property type="term" value="P:double fertilization forming a zygote and endosperm"/>
    <property type="evidence" value="ECO:0007669"/>
    <property type="project" value="InterPro"/>
</dbReference>
<evidence type="ECO:0000313" key="11">
    <source>
        <dbReference type="Proteomes" id="UP000634136"/>
    </source>
</evidence>
<dbReference type="InterPro" id="IPR044711">
    <property type="entry name" value="EC11-15"/>
</dbReference>
<keyword evidence="6" id="KW-0968">Cytoplasmic vesicle</keyword>
<dbReference type="PANTHER" id="PTHR35293">
    <property type="entry name" value="EGG CELL-SECRETED PROTEIN 1.5"/>
    <property type="match status" value="1"/>
</dbReference>
<dbReference type="AlphaFoldDB" id="A0A834WXK6"/>
<comment type="caution">
    <text evidence="10">The sequence shown here is derived from an EMBL/GenBank/DDBJ whole genome shotgun (WGS) entry which is preliminary data.</text>
</comment>
<dbReference type="InterPro" id="IPR008502">
    <property type="entry name" value="Prolamin-like"/>
</dbReference>
<organism evidence="10 11">
    <name type="scientific">Senna tora</name>
    <dbReference type="NCBI Taxonomy" id="362788"/>
    <lineage>
        <taxon>Eukaryota</taxon>
        <taxon>Viridiplantae</taxon>
        <taxon>Streptophyta</taxon>
        <taxon>Embryophyta</taxon>
        <taxon>Tracheophyta</taxon>
        <taxon>Spermatophyta</taxon>
        <taxon>Magnoliopsida</taxon>
        <taxon>eudicotyledons</taxon>
        <taxon>Gunneridae</taxon>
        <taxon>Pentapetalae</taxon>
        <taxon>rosids</taxon>
        <taxon>fabids</taxon>
        <taxon>Fabales</taxon>
        <taxon>Fabaceae</taxon>
        <taxon>Caesalpinioideae</taxon>
        <taxon>Cassia clade</taxon>
        <taxon>Senna</taxon>
    </lineage>
</organism>
<comment type="function">
    <text evidence="7">Involved in the regulation of gamete interactions during the double fertilization and to prevent multiple-pollen tube attraction; mediates the redistribution of the gamete fusogen HAP2/GCS1 to the cell surface after secretion upon sperm arrival.</text>
</comment>
<evidence type="ECO:0000256" key="6">
    <source>
        <dbReference type="ARBA" id="ARBA00023329"/>
    </source>
</evidence>